<feature type="transmembrane region" description="Helical" evidence="10">
    <location>
        <begin position="39"/>
        <end position="61"/>
    </location>
</feature>
<evidence type="ECO:0000256" key="7">
    <source>
        <dbReference type="ARBA" id="ARBA00022927"/>
    </source>
</evidence>
<dbReference type="GO" id="GO:0005886">
    <property type="term" value="C:plasma membrane"/>
    <property type="evidence" value="ECO:0007669"/>
    <property type="project" value="UniProtKB-SubCell"/>
</dbReference>
<dbReference type="PRINTS" id="PR00949">
    <property type="entry name" value="TYPE3IMAPROT"/>
</dbReference>
<sequence length="680" mass="74857">MKNVTLSDLAKISRYQGAILATVLVLAVFMMILPLPTEVVDVLIAFNLMFSLVLLMVVVYLNNAVEFSVFPSLLLITTLYRLSLTVSTSRLILLQHDAGNIVYAFGNFVVGGNLTVGLIIFSIITIVQFIVITKGSERVAEVSARFSLDGMPGKQMSIDGDLRAGSITVEQAAMRREMVQHESKLYGSMDGAMKFVKGDAIASIIVILVNIFGGMAIGVMHEGMRISEALSTYSILSVGDGLVAQIPALLISITAGVLVTRVPGVKGKTNLATELFHQLGGRSMPLIIASSVLVIFAFIPGFPAAVFLPMAALIGIVGYLVYRRGDHGDDTHSTEQGNNGSTNLSPGVEPLLVRVHSSIDEGGLSDALEALRWRFFENYGIALGKIRVEKLGSEEEGDTPKVVFCLYHEPVCEVFLVADHPYMATSGALLTEVQSGVYKQKLLSGVDIYWLSEEAKDQVLSQGDTVYECARGLTWCLEVILERNAKEFIGVQETRYLMDAMESNYSELVKELQRQVQLNRVSDVLQRLVEEGVSIRDLRTIFETLIIWSPKEKDIVTLTEYVRVALKRQIVNRQHKKGTGKVWIIGSNIENLIRESIRQSVAGAYSAMEPDVTQNITDRIAQALGDHQQGIVLTAIDTRRYLRKMIESEHFMFSVLSFMEVNDVNEFDVMGGIDLIGDVS</sequence>
<evidence type="ECO:0000256" key="5">
    <source>
        <dbReference type="ARBA" id="ARBA00022519"/>
    </source>
</evidence>
<dbReference type="Pfam" id="PF00771">
    <property type="entry name" value="FHIPEP"/>
    <property type="match status" value="1"/>
</dbReference>
<dbReference type="InterPro" id="IPR042193">
    <property type="entry name" value="FHIPEP_3"/>
</dbReference>
<protein>
    <submittedName>
        <fullName evidence="12">EscV/YscV/HrcV family type III secretion system export apparatus protein</fullName>
    </submittedName>
</protein>
<dbReference type="PIRSF" id="PIRSF005419">
    <property type="entry name" value="FlhA"/>
    <property type="match status" value="1"/>
</dbReference>
<proteinExistence type="inferred from homology"/>
<dbReference type="GO" id="GO:0009306">
    <property type="term" value="P:protein secretion"/>
    <property type="evidence" value="ECO:0007669"/>
    <property type="project" value="InterPro"/>
</dbReference>
<evidence type="ECO:0000256" key="8">
    <source>
        <dbReference type="ARBA" id="ARBA00022989"/>
    </source>
</evidence>
<keyword evidence="3" id="KW-0813">Transport</keyword>
<evidence type="ECO:0000256" key="9">
    <source>
        <dbReference type="ARBA" id="ARBA00023136"/>
    </source>
</evidence>
<feature type="transmembrane region" description="Helical" evidence="10">
    <location>
        <begin position="73"/>
        <end position="93"/>
    </location>
</feature>
<evidence type="ECO:0000313" key="12">
    <source>
        <dbReference type="EMBL" id="MLV99263.1"/>
    </source>
</evidence>
<keyword evidence="5" id="KW-0997">Cell inner membrane</keyword>
<reference evidence="11 13" key="1">
    <citation type="submission" date="2018-06" db="EMBL/GenBank/DDBJ databases">
        <title>Completed Genome Sequences of 32 Strains from Various Serotypes of Salmonella enterica.</title>
        <authorList>
            <person name="Nash J.H.E."/>
            <person name="Robertson J."/>
            <person name="Bessonov K."/>
        </authorList>
    </citation>
    <scope>NUCLEOTIDE SEQUENCE [LARGE SCALE GENOMIC DNA]</scope>
    <source>
        <strain evidence="11 13">SA20021456</strain>
    </source>
</reference>
<dbReference type="PANTHER" id="PTHR30161">
    <property type="entry name" value="FLAGELLAR EXPORT PROTEIN, MEMBRANE FLHA SUBUNIT-RELATED"/>
    <property type="match status" value="1"/>
</dbReference>
<dbReference type="InterPro" id="IPR006302">
    <property type="entry name" value="T3SS_HrcV"/>
</dbReference>
<dbReference type="RefSeq" id="WP_154807872.1">
    <property type="nucleotide sequence ID" value="NZ_CP030219.1"/>
</dbReference>
<reference evidence="12" key="2">
    <citation type="submission" date="2018-10" db="EMBL/GenBank/DDBJ databases">
        <authorList>
            <consortium name="PulseNet: The National Subtyping Network for Foodborne Disease Surveillance"/>
            <person name="Tarr C.L."/>
            <person name="Trees E."/>
            <person name="Katz L.S."/>
            <person name="Carleton-Romer H.A."/>
            <person name="Stroika S."/>
            <person name="Kucerova Z."/>
            <person name="Roache K.F."/>
            <person name="Sabol A.L."/>
            <person name="Besser J."/>
            <person name="Gerner-Smidt P."/>
        </authorList>
    </citation>
    <scope>NUCLEOTIDE SEQUENCE [LARGE SCALE GENOMIC DNA]</scope>
    <source>
        <strain evidence="12">PNUSAS038541</strain>
    </source>
</reference>
<dbReference type="EMBL" id="CP030219">
    <property type="protein sequence ID" value="AXD73277.1"/>
    <property type="molecule type" value="Genomic_DNA"/>
</dbReference>
<dbReference type="NCBIfam" id="TIGR01399">
    <property type="entry name" value="hrcV"/>
    <property type="match status" value="1"/>
</dbReference>
<comment type="similarity">
    <text evidence="2">Belongs to the FHIPEP (flagella/HR/invasion proteins export pore) family.</text>
</comment>
<dbReference type="InterPro" id="IPR042196">
    <property type="entry name" value="FHIPEP_4"/>
</dbReference>
<comment type="subcellular location">
    <subcellularLocation>
        <location evidence="1">Cell inner membrane</location>
        <topology evidence="1">Multi-pass membrane protein</topology>
    </subcellularLocation>
</comment>
<keyword evidence="8 10" id="KW-1133">Transmembrane helix</keyword>
<dbReference type="AlphaFoldDB" id="A0A344SEI8"/>
<feature type="transmembrane region" description="Helical" evidence="10">
    <location>
        <begin position="200"/>
        <end position="221"/>
    </location>
</feature>
<feature type="transmembrane region" description="Helical" evidence="10">
    <location>
        <begin position="105"/>
        <end position="131"/>
    </location>
</feature>
<name>A0A344SEI8_SALER</name>
<evidence type="ECO:0000256" key="6">
    <source>
        <dbReference type="ARBA" id="ARBA00022692"/>
    </source>
</evidence>
<organism evidence="12">
    <name type="scientific">Salmonella enterica</name>
    <name type="common">Salmonella choleraesuis</name>
    <dbReference type="NCBI Taxonomy" id="28901"/>
    <lineage>
        <taxon>Bacteria</taxon>
        <taxon>Pseudomonadati</taxon>
        <taxon>Pseudomonadota</taxon>
        <taxon>Gammaproteobacteria</taxon>
        <taxon>Enterobacterales</taxon>
        <taxon>Enterobacteriaceae</taxon>
        <taxon>Salmonella</taxon>
    </lineage>
</organism>
<feature type="transmembrane region" description="Helical" evidence="10">
    <location>
        <begin position="279"/>
        <end position="299"/>
    </location>
</feature>
<dbReference type="PANTHER" id="PTHR30161:SF3">
    <property type="entry name" value="SECRETION SYSTEM APPARATUS PROTEIN SSAV"/>
    <property type="match status" value="1"/>
</dbReference>
<dbReference type="Proteomes" id="UP000251994">
    <property type="component" value="Chromosome"/>
</dbReference>
<dbReference type="Gene3D" id="3.40.30.60">
    <property type="entry name" value="FHIPEP family, domain 1"/>
    <property type="match status" value="1"/>
</dbReference>
<keyword evidence="4" id="KW-1003">Cell membrane</keyword>
<evidence type="ECO:0000256" key="4">
    <source>
        <dbReference type="ARBA" id="ARBA00022475"/>
    </source>
</evidence>
<dbReference type="InterPro" id="IPR001712">
    <property type="entry name" value="T3SS_FHIPEP"/>
</dbReference>
<dbReference type="Gene3D" id="3.40.50.12790">
    <property type="entry name" value="FHIPEP family, domain 4"/>
    <property type="match status" value="1"/>
</dbReference>
<evidence type="ECO:0000313" key="13">
    <source>
        <dbReference type="Proteomes" id="UP000251994"/>
    </source>
</evidence>
<evidence type="ECO:0000313" key="11">
    <source>
        <dbReference type="EMBL" id="AXD73277.1"/>
    </source>
</evidence>
<feature type="transmembrane region" description="Helical" evidence="10">
    <location>
        <begin position="12"/>
        <end position="33"/>
    </location>
</feature>
<evidence type="ECO:0000256" key="3">
    <source>
        <dbReference type="ARBA" id="ARBA00022448"/>
    </source>
</evidence>
<feature type="transmembrane region" description="Helical" evidence="10">
    <location>
        <begin position="241"/>
        <end position="259"/>
    </location>
</feature>
<dbReference type="PROSITE" id="PS00994">
    <property type="entry name" value="FHIPEP"/>
    <property type="match status" value="1"/>
</dbReference>
<dbReference type="Proteomes" id="UP000885392">
    <property type="component" value="Unassembled WGS sequence"/>
</dbReference>
<keyword evidence="9 10" id="KW-0472">Membrane</keyword>
<accession>A0A344SEI8</accession>
<gene>
    <name evidence="11" type="ORF">CHC34_21475</name>
    <name evidence="12" type="ORF">EAK82_02985</name>
</gene>
<keyword evidence="6 10" id="KW-0812">Transmembrane</keyword>
<dbReference type="EMBL" id="RVIJ01000001">
    <property type="protein sequence ID" value="MLV99263.1"/>
    <property type="molecule type" value="Genomic_DNA"/>
</dbReference>
<keyword evidence="7" id="KW-0653">Protein transport</keyword>
<dbReference type="InterPro" id="IPR042194">
    <property type="entry name" value="FHIPEP_1"/>
</dbReference>
<evidence type="ECO:0000256" key="1">
    <source>
        <dbReference type="ARBA" id="ARBA00004429"/>
    </source>
</evidence>
<evidence type="ECO:0000256" key="10">
    <source>
        <dbReference type="SAM" id="Phobius"/>
    </source>
</evidence>
<dbReference type="Gene3D" id="1.10.8.540">
    <property type="entry name" value="FHIPEP family, domain 3"/>
    <property type="match status" value="1"/>
</dbReference>
<evidence type="ECO:0000256" key="2">
    <source>
        <dbReference type="ARBA" id="ARBA00008835"/>
    </source>
</evidence>
<dbReference type="InterPro" id="IPR025505">
    <property type="entry name" value="FHIPEP_CS"/>
</dbReference>